<dbReference type="Proteomes" id="UP001596106">
    <property type="component" value="Unassembled WGS sequence"/>
</dbReference>
<evidence type="ECO:0000313" key="5">
    <source>
        <dbReference type="Proteomes" id="UP001596106"/>
    </source>
</evidence>
<sequence>MRKFAVNFGLDSNSFPVAAFKIMHFFTQQPSFTNRKIIFLGLFALIIHSVSAQKPSAIWYRQPARNWNEALPVGNGRLGAMVFGRPADELIQLNESSLWSGGPVNRNPNPGVAKYLPEIREALFREDYAAAAKLTQKMQGSYTEAYQPLGDLLLKQRFSGQPTDYYRDLNIANASSTTRFRADGVTYTREIFASAPDQVIVVRLTADKKGTLNVTAAVQSPHPITKTVAGRQGLVVRGKAPAHADPNYVNYNSKPVFYEDAAGCRGMRFDWRVNVRSTDGTVVADTAGIRVQNATEAVLLLTAATSFNGFDKCPNRDGRDEKQLADSYLKKALAKSVDGLRRDHVVDYQRYFNRASFTLETASVVNLPMDERLKRYAEGAADPELETLYFQFGRYLLISSSRPGGIPANLQGLWNPMVRPPWSSNYTTNINTEMNYWPAEMVNLSEMHSPLLTWVGYMAATGRETTKNFYNARGWTIHHNSDLWGTSNPVGDNGKGSPSWANWAMGGPWLCQHLYDRYLFTGDKKYLRDYAYPLMKEAALFCLDWLVEDQQGRLVTAPATSPENVFITDQGVKESVSVATTMDMGLIWDLFSNVIQASSQLGIDADFRNELTAKKNRLFPLQIGKTGNLQEWYKDWQDEDPEHRHVSHLYVLHPGREVSPLTTPKFADAAKRTLEIRGDGGTGWSKSWKINFWARLHDGNHAYKLLRELLKLTGMEGTDYAKGGGTYPNLLCAHPPFQIDGNFGGTSGIGEMLLQSHDGLLNLLPARPDAWAMGEVKGLKARGGFELDMSWKEGRLTRVAVRSALGGNCRLRLTNTLRGDGKATLKTAEGANPNPFFQLPENRYQTQSPETPADGVWIYDLVTEPGKTYVLLGAI</sequence>
<dbReference type="EMBL" id="JBHSMA010000005">
    <property type="protein sequence ID" value="MFC5411064.1"/>
    <property type="molecule type" value="Genomic_DNA"/>
</dbReference>
<dbReference type="RefSeq" id="WP_379847518.1">
    <property type="nucleotide sequence ID" value="NZ_JBHSMA010000005.1"/>
</dbReference>
<dbReference type="SUPFAM" id="SSF48208">
    <property type="entry name" value="Six-hairpin glycosidases"/>
    <property type="match status" value="1"/>
</dbReference>
<dbReference type="InterPro" id="IPR027414">
    <property type="entry name" value="GH95_N_dom"/>
</dbReference>
<feature type="domain" description="Glycosyl hydrolase family 95 N-terminal" evidence="1">
    <location>
        <begin position="58"/>
        <end position="308"/>
    </location>
</feature>
<dbReference type="PIRSF" id="PIRSF007663">
    <property type="entry name" value="UCP007663"/>
    <property type="match status" value="1"/>
</dbReference>
<gene>
    <name evidence="4" type="ORF">ACFPMF_17215</name>
</gene>
<dbReference type="PANTHER" id="PTHR31084:SF0">
    <property type="entry name" value="ALPHA-L-FUCOSIDASE 2"/>
    <property type="match status" value="1"/>
</dbReference>
<organism evidence="4 5">
    <name type="scientific">Larkinella bovis</name>
    <dbReference type="NCBI Taxonomy" id="683041"/>
    <lineage>
        <taxon>Bacteria</taxon>
        <taxon>Pseudomonadati</taxon>
        <taxon>Bacteroidota</taxon>
        <taxon>Cytophagia</taxon>
        <taxon>Cytophagales</taxon>
        <taxon>Spirosomataceae</taxon>
        <taxon>Larkinella</taxon>
    </lineage>
</organism>
<feature type="domain" description="Alpha fucosidase A-like C-terminal" evidence="2">
    <location>
        <begin position="755"/>
        <end position="820"/>
    </location>
</feature>
<protein>
    <submittedName>
        <fullName evidence="4">Glycoside hydrolase N-terminal domain-containing protein</fullName>
    </submittedName>
</protein>
<dbReference type="InterPro" id="IPR016518">
    <property type="entry name" value="Alpha-L-fucosidase"/>
</dbReference>
<evidence type="ECO:0000259" key="3">
    <source>
        <dbReference type="Pfam" id="PF22124"/>
    </source>
</evidence>
<dbReference type="InterPro" id="IPR054363">
    <property type="entry name" value="GH95_cat"/>
</dbReference>
<dbReference type="Pfam" id="PF14498">
    <property type="entry name" value="Glyco_hyd_65N_2"/>
    <property type="match status" value="1"/>
</dbReference>
<dbReference type="InterPro" id="IPR013780">
    <property type="entry name" value="Glyco_hydro_b"/>
</dbReference>
<dbReference type="PANTHER" id="PTHR31084">
    <property type="entry name" value="ALPHA-L-FUCOSIDASE 2"/>
    <property type="match status" value="1"/>
</dbReference>
<keyword evidence="4" id="KW-0378">Hydrolase</keyword>
<keyword evidence="5" id="KW-1185">Reference proteome</keyword>
<evidence type="ECO:0000259" key="1">
    <source>
        <dbReference type="Pfam" id="PF14498"/>
    </source>
</evidence>
<dbReference type="InterPro" id="IPR049053">
    <property type="entry name" value="AFCA-like_C"/>
</dbReference>
<name>A0ABW0IDS2_9BACT</name>
<feature type="domain" description="Glycosyl hydrolase family 95 catalytic" evidence="3">
    <location>
        <begin position="337"/>
        <end position="753"/>
    </location>
</feature>
<proteinExistence type="predicted"/>
<accession>A0ABW0IDS2</accession>
<dbReference type="Pfam" id="PF21307">
    <property type="entry name" value="Glyco_hydro_95_C"/>
    <property type="match status" value="1"/>
</dbReference>
<dbReference type="Gene3D" id="2.70.98.50">
    <property type="entry name" value="putative glycoside hydrolase family protein from bacillus halodurans"/>
    <property type="match status" value="1"/>
</dbReference>
<dbReference type="Pfam" id="PF22124">
    <property type="entry name" value="Glyco_hydro_95_cat"/>
    <property type="match status" value="1"/>
</dbReference>
<comment type="caution">
    <text evidence="4">The sequence shown here is derived from an EMBL/GenBank/DDBJ whole genome shotgun (WGS) entry which is preliminary data.</text>
</comment>
<dbReference type="InterPro" id="IPR008928">
    <property type="entry name" value="6-hairpin_glycosidase_sf"/>
</dbReference>
<reference evidence="5" key="1">
    <citation type="journal article" date="2019" name="Int. J. Syst. Evol. Microbiol.">
        <title>The Global Catalogue of Microorganisms (GCM) 10K type strain sequencing project: providing services to taxonomists for standard genome sequencing and annotation.</title>
        <authorList>
            <consortium name="The Broad Institute Genomics Platform"/>
            <consortium name="The Broad Institute Genome Sequencing Center for Infectious Disease"/>
            <person name="Wu L."/>
            <person name="Ma J."/>
        </authorList>
    </citation>
    <scope>NUCLEOTIDE SEQUENCE [LARGE SCALE GENOMIC DNA]</scope>
    <source>
        <strain evidence="5">CCUG 55250</strain>
    </source>
</reference>
<dbReference type="GO" id="GO:0016787">
    <property type="term" value="F:hydrolase activity"/>
    <property type="evidence" value="ECO:0007669"/>
    <property type="project" value="UniProtKB-KW"/>
</dbReference>
<evidence type="ECO:0000259" key="2">
    <source>
        <dbReference type="Pfam" id="PF21307"/>
    </source>
</evidence>
<evidence type="ECO:0000313" key="4">
    <source>
        <dbReference type="EMBL" id="MFC5411064.1"/>
    </source>
</evidence>
<dbReference type="Gene3D" id="2.60.40.1180">
    <property type="entry name" value="Golgi alpha-mannosidase II"/>
    <property type="match status" value="1"/>
</dbReference>